<evidence type="ECO:0000256" key="1">
    <source>
        <dbReference type="ARBA" id="ARBA00022553"/>
    </source>
</evidence>
<dbReference type="InterPro" id="IPR011006">
    <property type="entry name" value="CheY-like_superfamily"/>
</dbReference>
<dbReference type="Pfam" id="PF00072">
    <property type="entry name" value="Response_reg"/>
    <property type="match status" value="1"/>
</dbReference>
<evidence type="ECO:0000313" key="11">
    <source>
        <dbReference type="Proteomes" id="UP000289996"/>
    </source>
</evidence>
<dbReference type="InterPro" id="IPR039420">
    <property type="entry name" value="WalR-like"/>
</dbReference>
<dbReference type="EMBL" id="UYIG01000112">
    <property type="protein sequence ID" value="VDG28494.1"/>
    <property type="molecule type" value="Genomic_DNA"/>
</dbReference>
<evidence type="ECO:0000256" key="4">
    <source>
        <dbReference type="ARBA" id="ARBA00023125"/>
    </source>
</evidence>
<evidence type="ECO:0000259" key="9">
    <source>
        <dbReference type="PROSITE" id="PS51755"/>
    </source>
</evidence>
<dbReference type="RefSeq" id="WP_130843932.1">
    <property type="nucleotide sequence ID" value="NZ_BJDY01000008.1"/>
</dbReference>
<protein>
    <submittedName>
        <fullName evidence="10">XRE family transcriptional regulator [Lactobacillus koreensis]</fullName>
    </submittedName>
</protein>
<dbReference type="Proteomes" id="UP000289996">
    <property type="component" value="Unassembled WGS sequence"/>
</dbReference>
<feature type="modified residue" description="4-aspartylphosphate" evidence="6">
    <location>
        <position position="51"/>
    </location>
</feature>
<keyword evidence="2" id="KW-0902">Two-component regulatory system</keyword>
<dbReference type="AlphaFoldDB" id="A0A660DXP4"/>
<dbReference type="CDD" id="cd17574">
    <property type="entry name" value="REC_OmpR"/>
    <property type="match status" value="1"/>
</dbReference>
<dbReference type="Gene3D" id="1.10.10.10">
    <property type="entry name" value="Winged helix-like DNA-binding domain superfamily/Winged helix DNA-binding domain"/>
    <property type="match status" value="1"/>
</dbReference>
<evidence type="ECO:0000256" key="2">
    <source>
        <dbReference type="ARBA" id="ARBA00023012"/>
    </source>
</evidence>
<evidence type="ECO:0000256" key="5">
    <source>
        <dbReference type="ARBA" id="ARBA00023163"/>
    </source>
</evidence>
<keyword evidence="5" id="KW-0804">Transcription</keyword>
<dbReference type="OrthoDB" id="1655504at2"/>
<keyword evidence="4 7" id="KW-0238">DNA-binding</keyword>
<dbReference type="Gene3D" id="3.40.50.2300">
    <property type="match status" value="1"/>
</dbReference>
<dbReference type="GO" id="GO:0005829">
    <property type="term" value="C:cytosol"/>
    <property type="evidence" value="ECO:0007669"/>
    <property type="project" value="TreeGrafter"/>
</dbReference>
<feature type="domain" description="Response regulatory" evidence="8">
    <location>
        <begin position="3"/>
        <end position="115"/>
    </location>
</feature>
<feature type="DNA-binding region" description="OmpR/PhoB-type" evidence="7">
    <location>
        <begin position="125"/>
        <end position="223"/>
    </location>
</feature>
<evidence type="ECO:0000313" key="10">
    <source>
        <dbReference type="EMBL" id="VDG28494.1"/>
    </source>
</evidence>
<dbReference type="GO" id="GO:0032993">
    <property type="term" value="C:protein-DNA complex"/>
    <property type="evidence" value="ECO:0007669"/>
    <property type="project" value="TreeGrafter"/>
</dbReference>
<dbReference type="Pfam" id="PF00486">
    <property type="entry name" value="Trans_reg_C"/>
    <property type="match status" value="1"/>
</dbReference>
<feature type="domain" description="OmpR/PhoB-type" evidence="9">
    <location>
        <begin position="125"/>
        <end position="223"/>
    </location>
</feature>
<dbReference type="InterPro" id="IPR001789">
    <property type="entry name" value="Sig_transdc_resp-reg_receiver"/>
</dbReference>
<proteinExistence type="predicted"/>
<gene>
    <name evidence="10" type="ORF">MUDAN_MDHGFNIF_00681</name>
</gene>
<evidence type="ECO:0000259" key="8">
    <source>
        <dbReference type="PROSITE" id="PS50110"/>
    </source>
</evidence>
<accession>A0A660DXP4</accession>
<dbReference type="SMART" id="SM00862">
    <property type="entry name" value="Trans_reg_C"/>
    <property type="match status" value="1"/>
</dbReference>
<dbReference type="GO" id="GO:0000156">
    <property type="term" value="F:phosphorelay response regulator activity"/>
    <property type="evidence" value="ECO:0007669"/>
    <property type="project" value="TreeGrafter"/>
</dbReference>
<keyword evidence="3" id="KW-0805">Transcription regulation</keyword>
<organism evidence="10 11">
    <name type="scientific">Lactiplantibacillus mudanjiangensis</name>
    <dbReference type="NCBI Taxonomy" id="1296538"/>
    <lineage>
        <taxon>Bacteria</taxon>
        <taxon>Bacillati</taxon>
        <taxon>Bacillota</taxon>
        <taxon>Bacilli</taxon>
        <taxon>Lactobacillales</taxon>
        <taxon>Lactobacillaceae</taxon>
        <taxon>Lactiplantibacillus</taxon>
    </lineage>
</organism>
<dbReference type="SMART" id="SM00448">
    <property type="entry name" value="REC"/>
    <property type="match status" value="1"/>
</dbReference>
<evidence type="ECO:0000256" key="3">
    <source>
        <dbReference type="ARBA" id="ARBA00023015"/>
    </source>
</evidence>
<dbReference type="GO" id="GO:0000976">
    <property type="term" value="F:transcription cis-regulatory region binding"/>
    <property type="evidence" value="ECO:0007669"/>
    <property type="project" value="TreeGrafter"/>
</dbReference>
<dbReference type="SUPFAM" id="SSF52172">
    <property type="entry name" value="CheY-like"/>
    <property type="match status" value="1"/>
</dbReference>
<dbReference type="InterPro" id="IPR036388">
    <property type="entry name" value="WH-like_DNA-bd_sf"/>
</dbReference>
<dbReference type="GO" id="GO:0006355">
    <property type="term" value="P:regulation of DNA-templated transcription"/>
    <property type="evidence" value="ECO:0007669"/>
    <property type="project" value="InterPro"/>
</dbReference>
<name>A0A660DXP4_9LACO</name>
<dbReference type="CDD" id="cd00383">
    <property type="entry name" value="trans_reg_C"/>
    <property type="match status" value="1"/>
</dbReference>
<dbReference type="InterPro" id="IPR001867">
    <property type="entry name" value="OmpR/PhoB-type_DNA-bd"/>
</dbReference>
<dbReference type="PANTHER" id="PTHR48111">
    <property type="entry name" value="REGULATOR OF RPOS"/>
    <property type="match status" value="1"/>
</dbReference>
<keyword evidence="11" id="KW-1185">Reference proteome</keyword>
<dbReference type="PROSITE" id="PS51755">
    <property type="entry name" value="OMPR_PHOB"/>
    <property type="match status" value="1"/>
</dbReference>
<sequence length="223" mass="24912">MLKILVIEDHTDIQDLLQAILTPQYQVLTALDGIQALQVFNAQTPDLIILDLMLPNITGASVLKTIRKTSMVPVIVLTAIQDKTNLVKLLTAGANDYLTKPFDIDELLARIQVQLRSHQPQPVASTSLTFGEIQLNPITHQIIVAGQPLVLPKKEFNLLKIMLAHPHQVFEKAQLYETVWGEPYEHAENTLNVHLSNLRIKVNELAATPQYIISVWGIGVRLV</sequence>
<dbReference type="PANTHER" id="PTHR48111:SF2">
    <property type="entry name" value="RESPONSE REGULATOR SAER"/>
    <property type="match status" value="1"/>
</dbReference>
<dbReference type="PROSITE" id="PS50110">
    <property type="entry name" value="RESPONSE_REGULATORY"/>
    <property type="match status" value="1"/>
</dbReference>
<evidence type="ECO:0000256" key="6">
    <source>
        <dbReference type="PROSITE-ProRule" id="PRU00169"/>
    </source>
</evidence>
<evidence type="ECO:0000256" key="7">
    <source>
        <dbReference type="PROSITE-ProRule" id="PRU01091"/>
    </source>
</evidence>
<reference evidence="10 11" key="1">
    <citation type="submission" date="2018-11" db="EMBL/GenBank/DDBJ databases">
        <authorList>
            <person name="Wuyts S."/>
        </authorList>
    </citation>
    <scope>NUCLEOTIDE SEQUENCE [LARGE SCALE GENOMIC DNA]</scope>
    <source>
        <strain evidence="10">Lactobacillus mudanjiangensis AMBF249</strain>
    </source>
</reference>
<keyword evidence="1 6" id="KW-0597">Phosphoprotein</keyword>